<dbReference type="Proteomes" id="UP000465361">
    <property type="component" value="Unassembled WGS sequence"/>
</dbReference>
<dbReference type="Gene3D" id="1.10.260.40">
    <property type="entry name" value="lambda repressor-like DNA-binding domains"/>
    <property type="match status" value="1"/>
</dbReference>
<dbReference type="GO" id="GO:0003677">
    <property type="term" value="F:DNA binding"/>
    <property type="evidence" value="ECO:0007669"/>
    <property type="project" value="InterPro"/>
</dbReference>
<dbReference type="InterPro" id="IPR010982">
    <property type="entry name" value="Lambda_DNA-bd_dom_sf"/>
</dbReference>
<dbReference type="AlphaFoldDB" id="A0A7I9XY69"/>
<evidence type="ECO:0000313" key="4">
    <source>
        <dbReference type="Proteomes" id="UP000465361"/>
    </source>
</evidence>
<proteinExistence type="predicted"/>
<dbReference type="InterPro" id="IPR001387">
    <property type="entry name" value="Cro/C1-type_HTH"/>
</dbReference>
<organism evidence="3 4">
    <name type="scientific">Mycobacterium botniense</name>
    <dbReference type="NCBI Taxonomy" id="84962"/>
    <lineage>
        <taxon>Bacteria</taxon>
        <taxon>Bacillati</taxon>
        <taxon>Actinomycetota</taxon>
        <taxon>Actinomycetes</taxon>
        <taxon>Mycobacteriales</taxon>
        <taxon>Mycobacteriaceae</taxon>
        <taxon>Mycobacterium</taxon>
    </lineage>
</organism>
<evidence type="ECO:0000313" key="3">
    <source>
        <dbReference type="EMBL" id="GFG74751.1"/>
    </source>
</evidence>
<dbReference type="SMART" id="SM00530">
    <property type="entry name" value="HTH_XRE"/>
    <property type="match status" value="1"/>
</dbReference>
<dbReference type="SUPFAM" id="SSF47413">
    <property type="entry name" value="lambda repressor-like DNA-binding domains"/>
    <property type="match status" value="1"/>
</dbReference>
<name>A0A7I9XY69_9MYCO</name>
<dbReference type="CDD" id="cd00093">
    <property type="entry name" value="HTH_XRE"/>
    <property type="match status" value="1"/>
</dbReference>
<accession>A0A7I9XY69</accession>
<comment type="caution">
    <text evidence="3">The sequence shown here is derived from an EMBL/GenBank/DDBJ whole genome shotgun (WGS) entry which is preliminary data.</text>
</comment>
<feature type="region of interest" description="Disordered" evidence="1">
    <location>
        <begin position="72"/>
        <end position="95"/>
    </location>
</feature>
<gene>
    <name evidence="3" type="ORF">MBOT_21160</name>
</gene>
<protein>
    <recommendedName>
        <fullName evidence="2">HTH cro/C1-type domain-containing protein</fullName>
    </recommendedName>
</protein>
<dbReference type="Pfam" id="PF01381">
    <property type="entry name" value="HTH_3"/>
    <property type="match status" value="1"/>
</dbReference>
<sequence>MAQSHVAGNIRAELARRNKTQADLAAQLGMQRQNISQRLLGRVPFRLHELQAIADYLKVPLTTLITEDSVGAGAASGDELRAHTPGAAQTQGGDA</sequence>
<evidence type="ECO:0000256" key="1">
    <source>
        <dbReference type="SAM" id="MobiDB-lite"/>
    </source>
</evidence>
<dbReference type="PROSITE" id="PS50943">
    <property type="entry name" value="HTH_CROC1"/>
    <property type="match status" value="1"/>
</dbReference>
<dbReference type="RefSeq" id="WP_163757022.1">
    <property type="nucleotide sequence ID" value="NZ_BLKW01000004.1"/>
</dbReference>
<evidence type="ECO:0000259" key="2">
    <source>
        <dbReference type="PROSITE" id="PS50943"/>
    </source>
</evidence>
<feature type="domain" description="HTH cro/C1-type" evidence="2">
    <location>
        <begin position="10"/>
        <end position="64"/>
    </location>
</feature>
<dbReference type="EMBL" id="BLKW01000004">
    <property type="protein sequence ID" value="GFG74751.1"/>
    <property type="molecule type" value="Genomic_DNA"/>
</dbReference>
<reference evidence="3 4" key="1">
    <citation type="journal article" date="2019" name="Emerg. Microbes Infect.">
        <title>Comprehensive subspecies identification of 175 nontuberculous mycobacteria species based on 7547 genomic profiles.</title>
        <authorList>
            <person name="Matsumoto Y."/>
            <person name="Kinjo T."/>
            <person name="Motooka D."/>
            <person name="Nabeya D."/>
            <person name="Jung N."/>
            <person name="Uechi K."/>
            <person name="Horii T."/>
            <person name="Iida T."/>
            <person name="Fujita J."/>
            <person name="Nakamura S."/>
        </authorList>
    </citation>
    <scope>NUCLEOTIDE SEQUENCE [LARGE SCALE GENOMIC DNA]</scope>
    <source>
        <strain evidence="3 4">JCM 17322</strain>
    </source>
</reference>
<keyword evidence="4" id="KW-1185">Reference proteome</keyword>